<sequence>MLQISRKLFALPLNQVYFQELKCDSRYEPKLISYTHVLKPSRKLQGKSTLHINLTLDEPTLFYRLSEKVINLLDEIHEENWTISRINSPTDQDIEEYHQFYNLNSRQKDARKLNKYDLQTLKLLRDQGGLVITKIENEQKAVVYYRIYAVGLEMVMELYSEGQGVFNDRIEQCANYFLCWQNIKHFSKQGYQIYDFGDIKDLQLLEELKEGFGGKLVTVFSGYISKSPFSQLLIQFNLKGLKKRLSY</sequence>
<comment type="caution">
    <text evidence="1">The sequence shown here is derived from an EMBL/GenBank/DDBJ whole genome shotgun (WGS) entry which is preliminary data.</text>
</comment>
<dbReference type="OrthoDB" id="5622654at2"/>
<dbReference type="Proteomes" id="UP000247416">
    <property type="component" value="Unassembled WGS sequence"/>
</dbReference>
<gene>
    <name evidence="1" type="ORF">BJ095_11154</name>
</gene>
<protein>
    <recommendedName>
        <fullName evidence="3">Acetyltransferase (GNAT) family protein</fullName>
    </recommendedName>
</protein>
<evidence type="ECO:0000313" key="1">
    <source>
        <dbReference type="EMBL" id="PYF06224.1"/>
    </source>
</evidence>
<dbReference type="AlphaFoldDB" id="A0A318TNM7"/>
<proteinExistence type="predicted"/>
<dbReference type="RefSeq" id="WP_107935084.1">
    <property type="nucleotide sequence ID" value="NZ_JAMAWO010000007.1"/>
</dbReference>
<reference evidence="1 2" key="1">
    <citation type="submission" date="2018-06" db="EMBL/GenBank/DDBJ databases">
        <title>Genomic Encyclopedia of Archaeal and Bacterial Type Strains, Phase II (KMG-II): from individual species to whole genera.</title>
        <authorList>
            <person name="Goeker M."/>
        </authorList>
    </citation>
    <scope>NUCLEOTIDE SEQUENCE [LARGE SCALE GENOMIC DNA]</scope>
    <source>
        <strain evidence="1 2">KACC 16626</strain>
    </source>
</reference>
<evidence type="ECO:0000313" key="2">
    <source>
        <dbReference type="Proteomes" id="UP000247416"/>
    </source>
</evidence>
<name>A0A318TNM7_9BACL</name>
<keyword evidence="2" id="KW-1185">Reference proteome</keyword>
<accession>A0A318TNM7</accession>
<dbReference type="EMBL" id="QJTJ01000011">
    <property type="protein sequence ID" value="PYF06224.1"/>
    <property type="molecule type" value="Genomic_DNA"/>
</dbReference>
<dbReference type="Gene3D" id="3.40.630.30">
    <property type="match status" value="1"/>
</dbReference>
<evidence type="ECO:0008006" key="3">
    <source>
        <dbReference type="Google" id="ProtNLM"/>
    </source>
</evidence>
<organism evidence="1 2">
    <name type="scientific">Ureibacillus chungkukjangi</name>
    <dbReference type="NCBI Taxonomy" id="1202712"/>
    <lineage>
        <taxon>Bacteria</taxon>
        <taxon>Bacillati</taxon>
        <taxon>Bacillota</taxon>
        <taxon>Bacilli</taxon>
        <taxon>Bacillales</taxon>
        <taxon>Caryophanaceae</taxon>
        <taxon>Ureibacillus</taxon>
    </lineage>
</organism>
<dbReference type="SUPFAM" id="SSF55729">
    <property type="entry name" value="Acyl-CoA N-acyltransferases (Nat)"/>
    <property type="match status" value="1"/>
</dbReference>
<dbReference type="InterPro" id="IPR016181">
    <property type="entry name" value="Acyl_CoA_acyltransferase"/>
</dbReference>